<feature type="transmembrane region" description="Helical" evidence="1">
    <location>
        <begin position="24"/>
        <end position="44"/>
    </location>
</feature>
<dbReference type="AlphaFoldDB" id="A0A0P1EGX0"/>
<feature type="transmembrane region" description="Helical" evidence="1">
    <location>
        <begin position="56"/>
        <end position="75"/>
    </location>
</feature>
<evidence type="ECO:0008006" key="4">
    <source>
        <dbReference type="Google" id="ProtNLM"/>
    </source>
</evidence>
<keyword evidence="1" id="KW-0472">Membrane</keyword>
<protein>
    <recommendedName>
        <fullName evidence="4">Sugar transporter SemiSWEET</fullName>
    </recommendedName>
</protein>
<proteinExistence type="predicted"/>
<dbReference type="RefSeq" id="WP_058278939.1">
    <property type="nucleotide sequence ID" value="NZ_CYPU01000070.1"/>
</dbReference>
<dbReference type="EMBL" id="CYPU01000070">
    <property type="protein sequence ID" value="CUH49533.1"/>
    <property type="molecule type" value="Genomic_DNA"/>
</dbReference>
<organism evidence="2 3">
    <name type="scientific">Ruegeria atlantica</name>
    <dbReference type="NCBI Taxonomy" id="81569"/>
    <lineage>
        <taxon>Bacteria</taxon>
        <taxon>Pseudomonadati</taxon>
        <taxon>Pseudomonadota</taxon>
        <taxon>Alphaproteobacteria</taxon>
        <taxon>Rhodobacterales</taxon>
        <taxon>Roseobacteraceae</taxon>
        <taxon>Ruegeria</taxon>
    </lineage>
</organism>
<keyword evidence="1" id="KW-1133">Transmembrane helix</keyword>
<name>A0A0P1EGX0_9RHOB</name>
<dbReference type="GeneID" id="55494870"/>
<evidence type="ECO:0000256" key="1">
    <source>
        <dbReference type="SAM" id="Phobius"/>
    </source>
</evidence>
<evidence type="ECO:0000313" key="3">
    <source>
        <dbReference type="Proteomes" id="UP000050783"/>
    </source>
</evidence>
<feature type="transmembrane region" description="Helical" evidence="1">
    <location>
        <begin position="81"/>
        <end position="105"/>
    </location>
</feature>
<dbReference type="STRING" id="81569.RUM4293_02126"/>
<sequence>MAETLAEKLEKSELGHWMHRFEGFMVFIGIVGPFATLPQLIKLYFTHSQHATGQSLLSWSLFAVLSFLWFAYGLVVGKLPIYVGNGISMVLNVLMVVGILIHVGLTF</sequence>
<accession>A0A0P1EGX0</accession>
<dbReference type="OrthoDB" id="9814012at2"/>
<dbReference type="Proteomes" id="UP000050783">
    <property type="component" value="Unassembled WGS sequence"/>
</dbReference>
<reference evidence="2 3" key="1">
    <citation type="submission" date="2015-09" db="EMBL/GenBank/DDBJ databases">
        <authorList>
            <consortium name="Swine Surveillance"/>
        </authorList>
    </citation>
    <scope>NUCLEOTIDE SEQUENCE [LARGE SCALE GENOMIC DNA]</scope>
    <source>
        <strain evidence="2 3">CECT 4292</strain>
    </source>
</reference>
<dbReference type="NCBIfam" id="NF037969">
    <property type="entry name" value="SemiSWEET_3"/>
    <property type="match status" value="1"/>
</dbReference>
<dbReference type="Gene3D" id="1.20.1280.290">
    <property type="match status" value="1"/>
</dbReference>
<keyword evidence="1" id="KW-0812">Transmembrane</keyword>
<gene>
    <name evidence="2" type="ORF">RUA4292_03729</name>
</gene>
<evidence type="ECO:0000313" key="2">
    <source>
        <dbReference type="EMBL" id="CUH49533.1"/>
    </source>
</evidence>